<dbReference type="AlphaFoldDB" id="A0A2D4MMJ8"/>
<sequence length="106" mass="12441">MVGRLQNVSILSWTSENMQICKFLDLSFAVAPIHEDPSSFPLLQVREAPPRLLQLQQPLPPQMIVQGKEKFKVEEILDWRKWSKDIQHLILQKKTGLSWKNHLHFD</sequence>
<organism evidence="1">
    <name type="scientific">Micrurus spixii</name>
    <name type="common">Amazon coral snake</name>
    <dbReference type="NCBI Taxonomy" id="129469"/>
    <lineage>
        <taxon>Eukaryota</taxon>
        <taxon>Metazoa</taxon>
        <taxon>Chordata</taxon>
        <taxon>Craniata</taxon>
        <taxon>Vertebrata</taxon>
        <taxon>Euteleostomi</taxon>
        <taxon>Lepidosauria</taxon>
        <taxon>Squamata</taxon>
        <taxon>Bifurcata</taxon>
        <taxon>Unidentata</taxon>
        <taxon>Episquamata</taxon>
        <taxon>Toxicofera</taxon>
        <taxon>Serpentes</taxon>
        <taxon>Colubroidea</taxon>
        <taxon>Elapidae</taxon>
        <taxon>Elapinae</taxon>
        <taxon>Micrurus</taxon>
    </lineage>
</organism>
<protein>
    <submittedName>
        <fullName evidence="1">Uncharacterized protein</fullName>
    </submittedName>
</protein>
<evidence type="ECO:0000313" key="1">
    <source>
        <dbReference type="EMBL" id="LAB33986.1"/>
    </source>
</evidence>
<name>A0A2D4MMJ8_9SAUR</name>
<reference evidence="1" key="1">
    <citation type="submission" date="2017-07" db="EMBL/GenBank/DDBJ databases">
        <authorList>
            <person name="Mikheyev A."/>
            <person name="Grau M."/>
        </authorList>
    </citation>
    <scope>NUCLEOTIDE SEQUENCE</scope>
    <source>
        <tissue evidence="1">Venom_gland</tissue>
    </source>
</reference>
<accession>A0A2D4MMJ8</accession>
<proteinExistence type="predicted"/>
<reference evidence="1" key="2">
    <citation type="submission" date="2017-11" db="EMBL/GenBank/DDBJ databases">
        <title>Coralsnake Venomics: Analyses of Venom Gland Transcriptomes and Proteomes of Six Brazilian Taxa.</title>
        <authorList>
            <person name="Aird S.D."/>
            <person name="Jorge da Silva N."/>
            <person name="Qiu L."/>
            <person name="Villar-Briones A."/>
            <person name="Aparecida-Saddi V."/>
            <person name="Campos-Telles M.P."/>
            <person name="Grau M."/>
            <person name="Mikheyev A.S."/>
        </authorList>
    </citation>
    <scope>NUCLEOTIDE SEQUENCE</scope>
    <source>
        <tissue evidence="1">Venom_gland</tissue>
    </source>
</reference>
<dbReference type="EMBL" id="IACM01111357">
    <property type="protein sequence ID" value="LAB33986.1"/>
    <property type="molecule type" value="Transcribed_RNA"/>
</dbReference>